<dbReference type="Pfam" id="PF00172">
    <property type="entry name" value="Zn_clus"/>
    <property type="match status" value="1"/>
</dbReference>
<proteinExistence type="predicted"/>
<feature type="domain" description="Zn(2)-C6 fungal-type" evidence="7">
    <location>
        <begin position="14"/>
        <end position="44"/>
    </location>
</feature>
<comment type="caution">
    <text evidence="8">The sequence shown here is derived from an EMBL/GenBank/DDBJ whole genome shotgun (WGS) entry which is preliminary data.</text>
</comment>
<accession>A0ABR1VW36</accession>
<name>A0ABR1VW36_9PEZI</name>
<organism evidence="8 9">
    <name type="scientific">Apiospora hydei</name>
    <dbReference type="NCBI Taxonomy" id="1337664"/>
    <lineage>
        <taxon>Eukaryota</taxon>
        <taxon>Fungi</taxon>
        <taxon>Dikarya</taxon>
        <taxon>Ascomycota</taxon>
        <taxon>Pezizomycotina</taxon>
        <taxon>Sordariomycetes</taxon>
        <taxon>Xylariomycetidae</taxon>
        <taxon>Amphisphaeriales</taxon>
        <taxon>Apiosporaceae</taxon>
        <taxon>Apiospora</taxon>
    </lineage>
</organism>
<evidence type="ECO:0000256" key="5">
    <source>
        <dbReference type="ARBA" id="ARBA00023163"/>
    </source>
</evidence>
<evidence type="ECO:0000256" key="4">
    <source>
        <dbReference type="ARBA" id="ARBA00023125"/>
    </source>
</evidence>
<evidence type="ECO:0000256" key="6">
    <source>
        <dbReference type="ARBA" id="ARBA00023242"/>
    </source>
</evidence>
<dbReference type="Pfam" id="PF04082">
    <property type="entry name" value="Fungal_trans"/>
    <property type="match status" value="1"/>
</dbReference>
<dbReference type="GeneID" id="92047497"/>
<reference evidence="8 9" key="1">
    <citation type="submission" date="2023-01" db="EMBL/GenBank/DDBJ databases">
        <title>Analysis of 21 Apiospora genomes using comparative genomics revels a genus with tremendous synthesis potential of carbohydrate active enzymes and secondary metabolites.</title>
        <authorList>
            <person name="Sorensen T."/>
        </authorList>
    </citation>
    <scope>NUCLEOTIDE SEQUENCE [LARGE SCALE GENOMIC DNA]</scope>
    <source>
        <strain evidence="8 9">CBS 114990</strain>
    </source>
</reference>
<keyword evidence="9" id="KW-1185">Reference proteome</keyword>
<evidence type="ECO:0000259" key="7">
    <source>
        <dbReference type="PROSITE" id="PS50048"/>
    </source>
</evidence>
<evidence type="ECO:0000256" key="1">
    <source>
        <dbReference type="ARBA" id="ARBA00004123"/>
    </source>
</evidence>
<dbReference type="InterPro" id="IPR050815">
    <property type="entry name" value="TF_fung"/>
</dbReference>
<dbReference type="SUPFAM" id="SSF57701">
    <property type="entry name" value="Zn2/Cys6 DNA-binding domain"/>
    <property type="match status" value="1"/>
</dbReference>
<dbReference type="PANTHER" id="PTHR47338">
    <property type="entry name" value="ZN(II)2CYS6 TRANSCRIPTION FACTOR (EUROFUNG)-RELATED"/>
    <property type="match status" value="1"/>
</dbReference>
<dbReference type="InterPro" id="IPR001138">
    <property type="entry name" value="Zn2Cys6_DnaBD"/>
</dbReference>
<comment type="subcellular location">
    <subcellularLocation>
        <location evidence="1">Nucleus</location>
    </subcellularLocation>
</comment>
<dbReference type="PROSITE" id="PS50048">
    <property type="entry name" value="ZN2_CY6_FUNGAL_2"/>
    <property type="match status" value="1"/>
</dbReference>
<keyword evidence="5" id="KW-0804">Transcription</keyword>
<dbReference type="SMART" id="SM00066">
    <property type="entry name" value="GAL4"/>
    <property type="match status" value="1"/>
</dbReference>
<dbReference type="RefSeq" id="XP_066666399.1">
    <property type="nucleotide sequence ID" value="XM_066814437.1"/>
</dbReference>
<gene>
    <name evidence="8" type="ORF">PG997_010122</name>
</gene>
<keyword evidence="2" id="KW-0479">Metal-binding</keyword>
<evidence type="ECO:0000313" key="8">
    <source>
        <dbReference type="EMBL" id="KAK8075459.1"/>
    </source>
</evidence>
<dbReference type="Proteomes" id="UP001433268">
    <property type="component" value="Unassembled WGS sequence"/>
</dbReference>
<dbReference type="CDD" id="cd12148">
    <property type="entry name" value="fungal_TF_MHR"/>
    <property type="match status" value="1"/>
</dbReference>
<keyword evidence="4" id="KW-0238">DNA-binding</keyword>
<dbReference type="EMBL" id="JAQQWN010000007">
    <property type="protein sequence ID" value="KAK8075459.1"/>
    <property type="molecule type" value="Genomic_DNA"/>
</dbReference>
<protein>
    <submittedName>
        <fullName evidence="8">Fungal-specific transcription factor domain protein</fullName>
    </submittedName>
</protein>
<evidence type="ECO:0000256" key="3">
    <source>
        <dbReference type="ARBA" id="ARBA00023015"/>
    </source>
</evidence>
<evidence type="ECO:0000256" key="2">
    <source>
        <dbReference type="ARBA" id="ARBA00022723"/>
    </source>
</evidence>
<dbReference type="InterPro" id="IPR036864">
    <property type="entry name" value="Zn2-C6_fun-type_DNA-bd_sf"/>
</dbReference>
<dbReference type="PROSITE" id="PS00463">
    <property type="entry name" value="ZN2_CY6_FUNGAL_1"/>
    <property type="match status" value="1"/>
</dbReference>
<keyword evidence="3" id="KW-0805">Transcription regulation</keyword>
<evidence type="ECO:0000313" key="9">
    <source>
        <dbReference type="Proteomes" id="UP001433268"/>
    </source>
</evidence>
<dbReference type="Gene3D" id="4.10.240.10">
    <property type="entry name" value="Zn(2)-C6 fungal-type DNA-binding domain"/>
    <property type="match status" value="1"/>
</dbReference>
<dbReference type="PANTHER" id="PTHR47338:SF3">
    <property type="entry name" value="C6 FINGER DOMAIN TRANSCRIPTION FACTOR DBAA-RELATED"/>
    <property type="match status" value="1"/>
</dbReference>
<dbReference type="InterPro" id="IPR007219">
    <property type="entry name" value="XnlR_reg_dom"/>
</dbReference>
<sequence length="607" mass="67986">MKSHTETRQLPGPACEECRRRRSRCDRVRPKCGLCTEIGRNCVIMNKRSQRGPKKGQLEELRSRVGNPRQVIQPTLELKLVSQQGLDSVLPSTESIESVFKGDPVADSGPYESSETTENEEVMAALEFDWGSSYQEIESQTLIGSPAYWHGTFDFVSPPSFPERQKLPDHTPPTFTLGSTIQNSILCDGGVEISDLTRVELDLLYFERVHPIAPIIHKKCYFAWAADPQPTPARACLRFAMWTVTTAMSAQFCALGDALYATTRRLLETQEVHNEAGLPWMTKTSTCTSVKIKHELVQAWLLLVHYEFLRKPESQATLTFQRAFRLLQLSNMFDIDLLDDRAQAKSTYAAPPPSERLPGSEDDWITTEGKRRTLWVAFILDRLSSMLNGRQFLLHEEMVSMQSIRIRTRLPMPEAEYQTGREPVVMCFLSDTMLNETGDNTLSNMAECVVLANIFGRCLTHERLAHTMPLLGSGSDSRAFWARHNWLAAAVERARQRSATGCSNSPVVVANTQTSPNDHGGRSKCDPMRALNQSLAPTAAVALSRTAGAINWERPDYQSMTASYKALATQAACEVVTLMKHAPRIAFLKVCWSQRSGRHPLAHGVIK</sequence>
<keyword evidence="6" id="KW-0539">Nucleus</keyword>